<dbReference type="CDD" id="cd08966">
    <property type="entry name" value="EcFpg-like_N"/>
    <property type="match status" value="1"/>
</dbReference>
<dbReference type="PANTHER" id="PTHR22993:SF9">
    <property type="entry name" value="FORMAMIDOPYRIMIDINE-DNA GLYCOSYLASE"/>
    <property type="match status" value="1"/>
</dbReference>
<comment type="caution">
    <text evidence="18">The sequence shown here is derived from an EMBL/GenBank/DDBJ whole genome shotgun (WGS) entry which is preliminary data.</text>
</comment>
<dbReference type="GO" id="GO:0003684">
    <property type="term" value="F:damaged DNA binding"/>
    <property type="evidence" value="ECO:0007669"/>
    <property type="project" value="InterPro"/>
</dbReference>
<dbReference type="HAMAP" id="MF_00103">
    <property type="entry name" value="Fapy_DNA_glycosyl"/>
    <property type="match status" value="1"/>
</dbReference>
<gene>
    <name evidence="15 18" type="primary">mutM</name>
    <name evidence="15" type="synonym">fpg</name>
    <name evidence="18" type="ORF">ENY07_11990</name>
</gene>
<dbReference type="Pfam" id="PF01149">
    <property type="entry name" value="Fapy_DNA_glyco"/>
    <property type="match status" value="1"/>
</dbReference>
<dbReference type="PANTHER" id="PTHR22993">
    <property type="entry name" value="FORMAMIDOPYRIMIDINE-DNA GLYCOSYLASE"/>
    <property type="match status" value="1"/>
</dbReference>
<sequence length="280" mass="30216">MPELPEVETVMRGMAGTLAGRVIRRAELRRGDLRRPVPPGLAASLQGARVIGFRRRAKYILMRLAGGMSVIWHLGMSGRVVLRPPGDNAPEPRHLHLLLETDTGWRVGLVDPRRFGLLDLVTTAEEDSHALLAGLGPEPLGDDFTPPALAAALAGRQTPIKAALLDQRVVAGLGNIYAAEALYRAGISPQRLAATIPGARASRLVPAIRETLREAIAAGGSSFSDYVQPDGELGYFQHAWRVYGRAGEACPTCPGRPRCAGIRRVVQAGRSSFYCPLRQR</sequence>
<dbReference type="SUPFAM" id="SSF46946">
    <property type="entry name" value="S13-like H2TH domain"/>
    <property type="match status" value="1"/>
</dbReference>
<evidence type="ECO:0000313" key="18">
    <source>
        <dbReference type="EMBL" id="HGC43922.1"/>
    </source>
</evidence>
<dbReference type="GO" id="GO:0034039">
    <property type="term" value="F:8-oxo-7,8-dihydroguanine DNA N-glycosylase activity"/>
    <property type="evidence" value="ECO:0007669"/>
    <property type="project" value="TreeGrafter"/>
</dbReference>
<dbReference type="InterPro" id="IPR000214">
    <property type="entry name" value="Znf_DNA_glyclase/AP_lyase"/>
</dbReference>
<dbReference type="InterPro" id="IPR035937">
    <property type="entry name" value="FPG_N"/>
</dbReference>
<evidence type="ECO:0000256" key="7">
    <source>
        <dbReference type="ARBA" id="ARBA00022801"/>
    </source>
</evidence>
<feature type="binding site" evidence="15">
    <location>
        <position position="113"/>
    </location>
    <ligand>
        <name>DNA</name>
        <dbReference type="ChEBI" id="CHEBI:16991"/>
    </ligand>
</feature>
<dbReference type="NCBIfam" id="NF002211">
    <property type="entry name" value="PRK01103.1"/>
    <property type="match status" value="1"/>
</dbReference>
<feature type="active site" description="Proton donor; for beta-elimination activity" evidence="15">
    <location>
        <position position="58"/>
    </location>
</feature>
<dbReference type="PROSITE" id="PS51068">
    <property type="entry name" value="FPG_CAT"/>
    <property type="match status" value="1"/>
</dbReference>
<dbReference type="SUPFAM" id="SSF81624">
    <property type="entry name" value="N-terminal domain of MutM-like DNA repair proteins"/>
    <property type="match status" value="1"/>
</dbReference>
<evidence type="ECO:0000256" key="15">
    <source>
        <dbReference type="HAMAP-Rule" id="MF_00103"/>
    </source>
</evidence>
<feature type="active site" description="Proton donor" evidence="15">
    <location>
        <position position="3"/>
    </location>
</feature>
<dbReference type="GO" id="GO:0006284">
    <property type="term" value="P:base-excision repair"/>
    <property type="evidence" value="ECO:0007669"/>
    <property type="project" value="InterPro"/>
</dbReference>
<dbReference type="SUPFAM" id="SSF57716">
    <property type="entry name" value="Glucocorticoid receptor-like (DNA-binding domain)"/>
    <property type="match status" value="1"/>
</dbReference>
<dbReference type="AlphaFoldDB" id="A0A8J4HCT6"/>
<comment type="catalytic activity">
    <reaction evidence="1 15">
        <text>Hydrolysis of DNA containing ring-opened 7-methylguanine residues, releasing 2,6-diamino-4-hydroxy-5-(N-methyl)formamidopyrimidine.</text>
        <dbReference type="EC" id="3.2.2.23"/>
    </reaction>
</comment>
<evidence type="ECO:0000259" key="17">
    <source>
        <dbReference type="PROSITE" id="PS51068"/>
    </source>
</evidence>
<keyword evidence="10 15" id="KW-0234">DNA repair</keyword>
<dbReference type="GO" id="GO:0140078">
    <property type="term" value="F:class I DNA-(apurinic or apyrimidinic site) endonuclease activity"/>
    <property type="evidence" value="ECO:0007669"/>
    <property type="project" value="UniProtKB-EC"/>
</dbReference>
<dbReference type="InterPro" id="IPR020629">
    <property type="entry name" value="FPG_Glyclase"/>
</dbReference>
<protein>
    <recommendedName>
        <fullName evidence="15">Formamidopyrimidine-DNA glycosylase</fullName>
        <shortName evidence="15">Fapy-DNA glycosylase</shortName>
        <ecNumber evidence="15">3.2.2.23</ecNumber>
    </recommendedName>
    <alternativeName>
        <fullName evidence="15">DNA-(apurinic or apyrimidinic site) lyase MutM</fullName>
        <shortName evidence="15">AP lyase MutM</shortName>
        <ecNumber evidence="15">4.2.99.18</ecNumber>
    </alternativeName>
</protein>
<dbReference type="Gene3D" id="1.10.8.50">
    <property type="match status" value="1"/>
</dbReference>
<dbReference type="InterPro" id="IPR015886">
    <property type="entry name" value="H2TH_FPG"/>
</dbReference>
<dbReference type="SMART" id="SM00898">
    <property type="entry name" value="Fapy_DNA_glyco"/>
    <property type="match status" value="1"/>
</dbReference>
<dbReference type="InterPro" id="IPR012319">
    <property type="entry name" value="FPG_cat"/>
</dbReference>
<dbReference type="NCBIfam" id="TIGR00577">
    <property type="entry name" value="fpg"/>
    <property type="match status" value="1"/>
</dbReference>
<dbReference type="Pfam" id="PF06831">
    <property type="entry name" value="H2TH"/>
    <property type="match status" value="1"/>
</dbReference>
<feature type="active site" description="Schiff-base intermediate with DNA" evidence="15">
    <location>
        <position position="2"/>
    </location>
</feature>
<comment type="catalytic activity">
    <reaction evidence="14 15">
        <text>2'-deoxyribonucleotide-(2'-deoxyribose 5'-phosphate)-2'-deoxyribonucleotide-DNA = a 3'-end 2'-deoxyribonucleotide-(2,3-dehydro-2,3-deoxyribose 5'-phosphate)-DNA + a 5'-end 5'-phospho-2'-deoxyribonucleoside-DNA + H(+)</text>
        <dbReference type="Rhea" id="RHEA:66592"/>
        <dbReference type="Rhea" id="RHEA-COMP:13180"/>
        <dbReference type="Rhea" id="RHEA-COMP:16897"/>
        <dbReference type="Rhea" id="RHEA-COMP:17067"/>
        <dbReference type="ChEBI" id="CHEBI:15378"/>
        <dbReference type="ChEBI" id="CHEBI:136412"/>
        <dbReference type="ChEBI" id="CHEBI:157695"/>
        <dbReference type="ChEBI" id="CHEBI:167181"/>
        <dbReference type="EC" id="4.2.99.18"/>
    </reaction>
</comment>
<accession>A0A8J4HCT6</accession>
<evidence type="ECO:0000256" key="3">
    <source>
        <dbReference type="ARBA" id="ARBA00011245"/>
    </source>
</evidence>
<dbReference type="EC" id="4.2.99.18" evidence="15"/>
<evidence type="ECO:0000256" key="4">
    <source>
        <dbReference type="ARBA" id="ARBA00022723"/>
    </source>
</evidence>
<dbReference type="EC" id="3.2.2.23" evidence="15"/>
<keyword evidence="8 15" id="KW-0862">Zinc</keyword>
<feature type="domain" description="FPG-type" evidence="16">
    <location>
        <begin position="241"/>
        <end position="280"/>
    </location>
</feature>
<evidence type="ECO:0000256" key="8">
    <source>
        <dbReference type="ARBA" id="ARBA00022833"/>
    </source>
</evidence>
<keyword evidence="12 15" id="KW-0511">Multifunctional enzyme</keyword>
<dbReference type="SMART" id="SM01232">
    <property type="entry name" value="H2TH"/>
    <property type="match status" value="1"/>
</dbReference>
<keyword evidence="13 15" id="KW-0326">Glycosidase</keyword>
<keyword evidence="7 15" id="KW-0378">Hydrolase</keyword>
<evidence type="ECO:0000256" key="11">
    <source>
        <dbReference type="ARBA" id="ARBA00023239"/>
    </source>
</evidence>
<feature type="domain" description="Formamidopyrimidine-DNA glycosylase catalytic" evidence="17">
    <location>
        <begin position="2"/>
        <end position="116"/>
    </location>
</feature>
<dbReference type="Gene3D" id="3.20.190.10">
    <property type="entry name" value="MutM-like, N-terminal"/>
    <property type="match status" value="1"/>
</dbReference>
<dbReference type="PROSITE" id="PS51066">
    <property type="entry name" value="ZF_FPG_2"/>
    <property type="match status" value="1"/>
</dbReference>
<dbReference type="EMBL" id="DTQM01000229">
    <property type="protein sequence ID" value="HGC43922.1"/>
    <property type="molecule type" value="Genomic_DNA"/>
</dbReference>
<comment type="similarity">
    <text evidence="2 15">Belongs to the FPG family.</text>
</comment>
<evidence type="ECO:0000259" key="16">
    <source>
        <dbReference type="PROSITE" id="PS51066"/>
    </source>
</evidence>
<evidence type="ECO:0000256" key="9">
    <source>
        <dbReference type="ARBA" id="ARBA00023125"/>
    </source>
</evidence>
<keyword evidence="11 15" id="KW-0456">Lyase</keyword>
<comment type="cofactor">
    <cofactor evidence="15">
        <name>Zn(2+)</name>
        <dbReference type="ChEBI" id="CHEBI:29105"/>
    </cofactor>
    <text evidence="15">Binds 1 zinc ion per subunit.</text>
</comment>
<feature type="active site" description="Proton donor; for delta-elimination activity" evidence="15">
    <location>
        <position position="270"/>
    </location>
</feature>
<dbReference type="FunFam" id="1.10.8.50:FF:000003">
    <property type="entry name" value="Formamidopyrimidine-DNA glycosylase"/>
    <property type="match status" value="1"/>
</dbReference>
<evidence type="ECO:0000256" key="13">
    <source>
        <dbReference type="ARBA" id="ARBA00023295"/>
    </source>
</evidence>
<reference evidence="18" key="1">
    <citation type="journal article" date="2020" name="mSystems">
        <title>Genome- and Community-Level Interaction Insights into Carbon Utilization and Element Cycling Functions of Hydrothermarchaeota in Hydrothermal Sediment.</title>
        <authorList>
            <person name="Zhou Z."/>
            <person name="Liu Y."/>
            <person name="Xu W."/>
            <person name="Pan J."/>
            <person name="Luo Z.H."/>
            <person name="Li M."/>
        </authorList>
    </citation>
    <scope>NUCLEOTIDE SEQUENCE</scope>
    <source>
        <strain evidence="18">SpSt-997</strain>
    </source>
</reference>
<dbReference type="InterPro" id="IPR010979">
    <property type="entry name" value="Ribosomal_uS13-like_H2TH"/>
</dbReference>
<feature type="binding site" evidence="15">
    <location>
        <position position="156"/>
    </location>
    <ligand>
        <name>DNA</name>
        <dbReference type="ChEBI" id="CHEBI:16991"/>
    </ligand>
</feature>
<keyword evidence="6 15" id="KW-0863">Zinc-finger</keyword>
<evidence type="ECO:0000256" key="6">
    <source>
        <dbReference type="ARBA" id="ARBA00022771"/>
    </source>
</evidence>
<evidence type="ECO:0000256" key="1">
    <source>
        <dbReference type="ARBA" id="ARBA00001668"/>
    </source>
</evidence>
<comment type="subunit">
    <text evidence="3 15">Monomer.</text>
</comment>
<proteinExistence type="inferred from homology"/>
<feature type="binding site" evidence="15">
    <location>
        <position position="94"/>
    </location>
    <ligand>
        <name>DNA</name>
        <dbReference type="ChEBI" id="CHEBI:16991"/>
    </ligand>
</feature>
<comment type="function">
    <text evidence="15">Involved in base excision repair of DNA damaged by oxidation or by mutagenic agents. Acts as DNA glycosylase that recognizes and removes damaged bases. Has a preference for oxidized purines, such as 7,8-dihydro-8-oxoguanine (8-oxoG). Has AP (apurinic/apyrimidinic) lyase activity and introduces nicks in the DNA strand. Cleaves the DNA backbone by beta-delta elimination to generate a single-strand break at the site of the removed base with both 3'- and 5'-phosphates.</text>
</comment>
<dbReference type="GO" id="GO:0008270">
    <property type="term" value="F:zinc ion binding"/>
    <property type="evidence" value="ECO:0007669"/>
    <property type="project" value="UniProtKB-UniRule"/>
</dbReference>
<evidence type="ECO:0000256" key="2">
    <source>
        <dbReference type="ARBA" id="ARBA00009409"/>
    </source>
</evidence>
<organism evidence="18">
    <name type="scientific">Acidicaldus sp</name>
    <dbReference type="NCBI Taxonomy" id="1872105"/>
    <lineage>
        <taxon>Bacteria</taxon>
        <taxon>Pseudomonadati</taxon>
        <taxon>Pseudomonadota</taxon>
        <taxon>Alphaproteobacteria</taxon>
        <taxon>Acetobacterales</taxon>
        <taxon>Acetobacteraceae</taxon>
        <taxon>Acidicaldus</taxon>
    </lineage>
</organism>
<keyword evidence="5 15" id="KW-0227">DNA damage</keyword>
<name>A0A8J4HCT6_9PROT</name>
<evidence type="ECO:0000256" key="10">
    <source>
        <dbReference type="ARBA" id="ARBA00023204"/>
    </source>
</evidence>
<keyword evidence="4 15" id="KW-0479">Metal-binding</keyword>
<evidence type="ECO:0000256" key="12">
    <source>
        <dbReference type="ARBA" id="ARBA00023268"/>
    </source>
</evidence>
<evidence type="ECO:0000256" key="14">
    <source>
        <dbReference type="ARBA" id="ARBA00044632"/>
    </source>
</evidence>
<keyword evidence="9 15" id="KW-0238">DNA-binding</keyword>
<evidence type="ECO:0000256" key="5">
    <source>
        <dbReference type="ARBA" id="ARBA00022763"/>
    </source>
</evidence>